<evidence type="ECO:0000256" key="3">
    <source>
        <dbReference type="ARBA" id="ARBA00022801"/>
    </source>
</evidence>
<dbReference type="InterPro" id="IPR053138">
    <property type="entry name" value="N-alpha-Ac-DABA_deacetylase"/>
</dbReference>
<dbReference type="PANTHER" id="PTHR37326:SF2">
    <property type="entry name" value="SUCCINYLGLUTAMATE DESUCCINYLASE_ASPARTOACYLASE FAMILY PROTEIN"/>
    <property type="match status" value="1"/>
</dbReference>
<evidence type="ECO:0000259" key="5">
    <source>
        <dbReference type="Pfam" id="PF24827"/>
    </source>
</evidence>
<dbReference type="Pfam" id="PF24827">
    <property type="entry name" value="AstE_AspA_cat"/>
    <property type="match status" value="1"/>
</dbReference>
<keyword evidence="4" id="KW-0862">Zinc</keyword>
<keyword evidence="3" id="KW-0378">Hydrolase</keyword>
<proteinExistence type="predicted"/>
<evidence type="ECO:0000256" key="1">
    <source>
        <dbReference type="ARBA" id="ARBA00001947"/>
    </source>
</evidence>
<dbReference type="RefSeq" id="WP_100677282.1">
    <property type="nucleotide sequence ID" value="NZ_NIPO01000001.1"/>
</dbReference>
<evidence type="ECO:0000313" key="7">
    <source>
        <dbReference type="Proteomes" id="UP000231960"/>
    </source>
</evidence>
<dbReference type="GO" id="GO:0016811">
    <property type="term" value="F:hydrolase activity, acting on carbon-nitrogen (but not peptide) bonds, in linear amides"/>
    <property type="evidence" value="ECO:0007669"/>
    <property type="project" value="InterPro"/>
</dbReference>
<dbReference type="InterPro" id="IPR043795">
    <property type="entry name" value="N-alpha-Ac-DABA-like"/>
</dbReference>
<keyword evidence="2" id="KW-0479">Metal-binding</keyword>
<sequence>MITNNTLEILGQKVIPGETKTIRLNIAKLHTMTEMDIPIIISRSIHEGATVLLTAGLHGDELTGIEIVRQVVRRRIHLPQTGTIICIPVINIFGFVNQSRQFPDGRDLNRVFPGTPNGSLAGRFAFHLMNDIVPHVDYVVDFHAGGMSRFNASQIRIAPGNPELENLARAFQPPFILYSDNIDGSFRKSCDEIGVKYLLFEGGKSIDINHDIVEDGVAGIMRLLDNLNMLNKDFSVDDIRTEPIFITESIWVRAPYSGLFHSQTKHGDYVTEGEVLATISDPYGEVEEQVLAPNSGYIINENQAPIVFQGDAVYHISTRLKDE</sequence>
<dbReference type="InterPro" id="IPR055438">
    <property type="entry name" value="AstE_AspA_cat"/>
</dbReference>
<dbReference type="EMBL" id="NIPO01000001">
    <property type="protein sequence ID" value="PJR03714.1"/>
    <property type="molecule type" value="Genomic_DNA"/>
</dbReference>
<dbReference type="Gene3D" id="3.40.630.10">
    <property type="entry name" value="Zn peptidases"/>
    <property type="match status" value="1"/>
</dbReference>
<evidence type="ECO:0000313" key="6">
    <source>
        <dbReference type="EMBL" id="PJR03714.1"/>
    </source>
</evidence>
<comment type="cofactor">
    <cofactor evidence="1">
        <name>Zn(2+)</name>
        <dbReference type="ChEBI" id="CHEBI:29105"/>
    </cofactor>
</comment>
<gene>
    <name evidence="6" type="ORF">CDL10_03635</name>
</gene>
<comment type="caution">
    <text evidence="6">The sequence shown here is derived from an EMBL/GenBank/DDBJ whole genome shotgun (WGS) entry which is preliminary data.</text>
</comment>
<dbReference type="PIRSF" id="PIRSF039012">
    <property type="entry name" value="ASP"/>
    <property type="match status" value="1"/>
</dbReference>
<evidence type="ECO:0000256" key="2">
    <source>
        <dbReference type="ARBA" id="ARBA00022723"/>
    </source>
</evidence>
<dbReference type="OrthoDB" id="9782876at2"/>
<accession>A0A2M9R4C9</accession>
<evidence type="ECO:0000256" key="4">
    <source>
        <dbReference type="ARBA" id="ARBA00022833"/>
    </source>
</evidence>
<dbReference type="PANTHER" id="PTHR37326">
    <property type="entry name" value="BLL3975 PROTEIN"/>
    <property type="match status" value="1"/>
</dbReference>
<dbReference type="CDD" id="cd06251">
    <property type="entry name" value="M14_ASTE_ASPA-like"/>
    <property type="match status" value="1"/>
</dbReference>
<feature type="domain" description="Succinylglutamate desuccinylase/Aspartoacylase catalytic" evidence="5">
    <location>
        <begin position="48"/>
        <end position="225"/>
    </location>
</feature>
<organism evidence="6 7">
    <name type="scientific">Avrilella dinanensis</name>
    <dbReference type="NCBI Taxonomy" id="2008672"/>
    <lineage>
        <taxon>Bacteria</taxon>
        <taxon>Pseudomonadati</taxon>
        <taxon>Bacteroidota</taxon>
        <taxon>Flavobacteriia</taxon>
        <taxon>Flavobacteriales</taxon>
        <taxon>Flavobacteriaceae</taxon>
        <taxon>Avrilella</taxon>
    </lineage>
</organism>
<name>A0A2M9R4C9_9FLAO</name>
<dbReference type="SUPFAM" id="SSF53187">
    <property type="entry name" value="Zn-dependent exopeptidases"/>
    <property type="match status" value="1"/>
</dbReference>
<keyword evidence="7" id="KW-1185">Reference proteome</keyword>
<reference evidence="6 7" key="1">
    <citation type="submission" date="2017-06" db="EMBL/GenBank/DDBJ databases">
        <title>Description of Avrilella dinanensis gen. nov. sp. nov.</title>
        <authorList>
            <person name="Leyer C."/>
            <person name="Sassi M."/>
            <person name="Minet J."/>
            <person name="Kayal S."/>
            <person name="Cattoir V."/>
        </authorList>
    </citation>
    <scope>NUCLEOTIDE SEQUENCE [LARGE SCALE GENOMIC DNA]</scope>
    <source>
        <strain evidence="6 7">UR159</strain>
    </source>
</reference>
<protein>
    <submittedName>
        <fullName evidence="6">Succinylglutamate desuccinylase</fullName>
    </submittedName>
</protein>
<dbReference type="GO" id="GO:0046872">
    <property type="term" value="F:metal ion binding"/>
    <property type="evidence" value="ECO:0007669"/>
    <property type="project" value="UniProtKB-KW"/>
</dbReference>
<dbReference type="AlphaFoldDB" id="A0A2M9R4C9"/>
<dbReference type="GO" id="GO:0016788">
    <property type="term" value="F:hydrolase activity, acting on ester bonds"/>
    <property type="evidence" value="ECO:0007669"/>
    <property type="project" value="InterPro"/>
</dbReference>
<dbReference type="Proteomes" id="UP000231960">
    <property type="component" value="Unassembled WGS sequence"/>
</dbReference>